<comment type="caution">
    <text evidence="2">The sequence shown here is derived from an EMBL/GenBank/DDBJ whole genome shotgun (WGS) entry which is preliminary data.</text>
</comment>
<feature type="region of interest" description="Disordered" evidence="1">
    <location>
        <begin position="1"/>
        <end position="107"/>
    </location>
</feature>
<feature type="compositionally biased region" description="Basic and acidic residues" evidence="1">
    <location>
        <begin position="643"/>
        <end position="683"/>
    </location>
</feature>
<feature type="compositionally biased region" description="Low complexity" evidence="1">
    <location>
        <begin position="481"/>
        <end position="492"/>
    </location>
</feature>
<feature type="compositionally biased region" description="Basic and acidic residues" evidence="1">
    <location>
        <begin position="59"/>
        <end position="84"/>
    </location>
</feature>
<name>A0ABP0MC15_9DINO</name>
<feature type="compositionally biased region" description="Basic and acidic residues" evidence="1">
    <location>
        <begin position="375"/>
        <end position="444"/>
    </location>
</feature>
<dbReference type="PANTHER" id="PTHR31043">
    <property type="entry name" value="NEPHROCYSTIN-4"/>
    <property type="match status" value="1"/>
</dbReference>
<feature type="compositionally biased region" description="Basic and acidic residues" evidence="1">
    <location>
        <begin position="493"/>
        <end position="575"/>
    </location>
</feature>
<proteinExistence type="predicted"/>
<feature type="compositionally biased region" description="Low complexity" evidence="1">
    <location>
        <begin position="461"/>
        <end position="472"/>
    </location>
</feature>
<evidence type="ECO:0000313" key="2">
    <source>
        <dbReference type="EMBL" id="CAK9047679.1"/>
    </source>
</evidence>
<feature type="region of interest" description="Disordered" evidence="1">
    <location>
        <begin position="375"/>
        <end position="691"/>
    </location>
</feature>
<protein>
    <submittedName>
        <fullName evidence="2">Uncharacterized protein</fullName>
    </submittedName>
</protein>
<keyword evidence="3" id="KW-1185">Reference proteome</keyword>
<feature type="compositionally biased region" description="Basic and acidic residues" evidence="1">
    <location>
        <begin position="587"/>
        <end position="599"/>
    </location>
</feature>
<feature type="compositionally biased region" description="Low complexity" evidence="1">
    <location>
        <begin position="577"/>
        <end position="586"/>
    </location>
</feature>
<evidence type="ECO:0000313" key="3">
    <source>
        <dbReference type="Proteomes" id="UP001642464"/>
    </source>
</evidence>
<accession>A0ABP0MC15</accession>
<evidence type="ECO:0000256" key="1">
    <source>
        <dbReference type="SAM" id="MobiDB-lite"/>
    </source>
</evidence>
<dbReference type="InterPro" id="IPR029775">
    <property type="entry name" value="NPHP4"/>
</dbReference>
<dbReference type="EMBL" id="CAXAMM010020313">
    <property type="protein sequence ID" value="CAK9047679.1"/>
    <property type="molecule type" value="Genomic_DNA"/>
</dbReference>
<feature type="compositionally biased region" description="Basic residues" evidence="1">
    <location>
        <begin position="46"/>
        <end position="58"/>
    </location>
</feature>
<gene>
    <name evidence="2" type="ORF">SCF082_LOCUS26670</name>
</gene>
<reference evidence="2 3" key="1">
    <citation type="submission" date="2024-02" db="EMBL/GenBank/DDBJ databases">
        <authorList>
            <person name="Chen Y."/>
            <person name="Shah S."/>
            <person name="Dougan E. K."/>
            <person name="Thang M."/>
            <person name="Chan C."/>
        </authorList>
    </citation>
    <scope>NUCLEOTIDE SEQUENCE [LARGE SCALE GENOMIC DNA]</scope>
</reference>
<dbReference type="Proteomes" id="UP001642464">
    <property type="component" value="Unassembled WGS sequence"/>
</dbReference>
<feature type="compositionally biased region" description="Basic residues" evidence="1">
    <location>
        <begin position="85"/>
        <end position="100"/>
    </location>
</feature>
<organism evidence="2 3">
    <name type="scientific">Durusdinium trenchii</name>
    <dbReference type="NCBI Taxonomy" id="1381693"/>
    <lineage>
        <taxon>Eukaryota</taxon>
        <taxon>Sar</taxon>
        <taxon>Alveolata</taxon>
        <taxon>Dinophyceae</taxon>
        <taxon>Suessiales</taxon>
        <taxon>Symbiodiniaceae</taxon>
        <taxon>Durusdinium</taxon>
    </lineage>
</organism>
<sequence length="691" mass="77278">MAKLQLKYSKGDEGESDSEDGSYSENASQSGSEEVESEPEETPKGKAAKNKAAKAKAKAKQEKTAKPGKEKGKEKDTEKEEPQKPVKKTKKKKEPKSRKSSKGDDMIFRYQSWRQEFHIRDFMSTAEPTKASSLQLAKLTSRELRRAFYGYFRQFPGKKKKGEIRADLILEYTNLGRPGSNKSLQEVIADVEADMSKNLDFTLEKRGKNFILKCGKNEVALDPTKAWKQQIFKEPSGIPFVSDGKVSERCVNIFQKHEEAEAAAEVEGKPKDEKDHVEGYTLNYVSDGRVFLLFHGSDKLEGSVVTACPDWKIIKHLGEGKHKGDVFLHSPSAAAKPQWIKKLKFEAIKDEDHTLMLSEAKAKLKKEKADQKAAEEAKLKQEAKDAEEKEIAEAQQKAKDAEEAARVAKKAAEEVEAKKKLKEAEEKQKKDLARKEEDERKKQAEAAAAASADQAKKEAEALQQQQQAAAAEQAKKDAEAKQQLQAATAAAEQARKDAEAKQQQLEKEKQEAKEKAAAEAKELEEKKKLAEAEAKELEEKKNQAEAEAKELEEKRTRAEAEAKKVKEDAEEEKKKMQQQIQQLQEALQKKADPTERTAGNEKGNGPIPEELGTQNEVEEIVEEVGAGEKGVSLTASQVTKLSQEQKAKSEEEKKAREFEIISTNREEAKRQKTSKQAEGDIRSSLKRPPPP</sequence>
<dbReference type="PANTHER" id="PTHR31043:SF3">
    <property type="entry name" value="NEPHROCYSTIN-4"/>
    <property type="match status" value="1"/>
</dbReference>